<comment type="caution">
    <text evidence="2">The sequence shown here is derived from an EMBL/GenBank/DDBJ whole genome shotgun (WGS) entry which is preliminary data.</text>
</comment>
<sequence length="122" mass="13480">MFTVNGKELDYDIFDADKADLIQRVMEETFQKIASIDANSPENTWAGFVREICEAVAAAFDRLWGAGTAVKIFDGVVNLKVAMNAFQELVDGINAEKAELETMAKAVTAKYSGNRAQRRAKK</sequence>
<dbReference type="Proteomes" id="UP000018168">
    <property type="component" value="Unassembled WGS sequence"/>
</dbReference>
<organism evidence="2 3">
    <name type="scientific">[Clostridium] leptum CAG:27</name>
    <dbReference type="NCBI Taxonomy" id="1263068"/>
    <lineage>
        <taxon>Bacteria</taxon>
        <taxon>Bacillati</taxon>
        <taxon>Bacillota</taxon>
        <taxon>Clostridia</taxon>
        <taxon>Eubacteriales</taxon>
        <taxon>Oscillospiraceae</taxon>
        <taxon>Oscillospiraceae incertae sedis</taxon>
    </lineage>
</organism>
<proteinExistence type="predicted"/>
<accession>R6N297</accession>
<feature type="domain" description="DUF6673" evidence="1">
    <location>
        <begin position="3"/>
        <end position="122"/>
    </location>
</feature>
<dbReference type="EMBL" id="CBEP010000143">
    <property type="protein sequence ID" value="CDC06118.1"/>
    <property type="molecule type" value="Genomic_DNA"/>
</dbReference>
<name>R6N297_9FIRM</name>
<evidence type="ECO:0000313" key="2">
    <source>
        <dbReference type="EMBL" id="CDC06118.1"/>
    </source>
</evidence>
<gene>
    <name evidence="2" type="ORF">BN578_01295</name>
</gene>
<evidence type="ECO:0000313" key="3">
    <source>
        <dbReference type="Proteomes" id="UP000018168"/>
    </source>
</evidence>
<dbReference type="InterPro" id="IPR046655">
    <property type="entry name" value="DUF6673"/>
</dbReference>
<dbReference type="AlphaFoldDB" id="R6N297"/>
<protein>
    <recommendedName>
        <fullName evidence="1">DUF6673 domain-containing protein</fullName>
    </recommendedName>
</protein>
<dbReference type="Pfam" id="PF20378">
    <property type="entry name" value="DUF6673"/>
    <property type="match status" value="1"/>
</dbReference>
<reference evidence="2" key="1">
    <citation type="submission" date="2012-11" db="EMBL/GenBank/DDBJ databases">
        <title>Dependencies among metagenomic species, viruses, plasmids and units of genetic variation.</title>
        <authorList>
            <person name="Nielsen H.B."/>
            <person name="Almeida M."/>
            <person name="Juncker A.S."/>
            <person name="Rasmussen S."/>
            <person name="Li J."/>
            <person name="Sunagawa S."/>
            <person name="Plichta D."/>
            <person name="Gautier L."/>
            <person name="Le Chatelier E."/>
            <person name="Peletier E."/>
            <person name="Bonde I."/>
            <person name="Nielsen T."/>
            <person name="Manichanh C."/>
            <person name="Arumugam M."/>
            <person name="Batto J."/>
            <person name="Santos M.B.Q.D."/>
            <person name="Blom N."/>
            <person name="Borruel N."/>
            <person name="Burgdorf K.S."/>
            <person name="Boumezbeur F."/>
            <person name="Casellas F."/>
            <person name="Dore J."/>
            <person name="Guarner F."/>
            <person name="Hansen T."/>
            <person name="Hildebrand F."/>
            <person name="Kaas R.S."/>
            <person name="Kennedy S."/>
            <person name="Kristiansen K."/>
            <person name="Kultima J.R."/>
            <person name="Leonard P."/>
            <person name="Levenez F."/>
            <person name="Lund O."/>
            <person name="Moumen B."/>
            <person name="Le Paslier D."/>
            <person name="Pons N."/>
            <person name="Pedersen O."/>
            <person name="Prifti E."/>
            <person name="Qin J."/>
            <person name="Raes J."/>
            <person name="Tap J."/>
            <person name="Tims S."/>
            <person name="Ussery D.W."/>
            <person name="Yamada T."/>
            <person name="MetaHit consortium"/>
            <person name="Renault P."/>
            <person name="Sicheritz-Ponten T."/>
            <person name="Bork P."/>
            <person name="Wang J."/>
            <person name="Brunak S."/>
            <person name="Ehrlich S.D."/>
        </authorList>
    </citation>
    <scope>NUCLEOTIDE SEQUENCE [LARGE SCALE GENOMIC DNA]</scope>
</reference>
<evidence type="ECO:0000259" key="1">
    <source>
        <dbReference type="Pfam" id="PF20378"/>
    </source>
</evidence>